<dbReference type="InterPro" id="IPR057135">
    <property type="entry name" value="At4g27190-like_LRR"/>
</dbReference>
<evidence type="ECO:0000256" key="8">
    <source>
        <dbReference type="SAM" id="MobiDB-lite"/>
    </source>
</evidence>
<comment type="subcellular location">
    <subcellularLocation>
        <location evidence="1">Nucleus</location>
    </subcellularLocation>
</comment>
<evidence type="ECO:0000256" key="5">
    <source>
        <dbReference type="ARBA" id="ARBA00023125"/>
    </source>
</evidence>
<dbReference type="Gene3D" id="3.80.10.10">
    <property type="entry name" value="Ribonuclease Inhibitor"/>
    <property type="match status" value="2"/>
</dbReference>
<feature type="region of interest" description="Disordered" evidence="8">
    <location>
        <begin position="437"/>
        <end position="465"/>
    </location>
</feature>
<dbReference type="InterPro" id="IPR036576">
    <property type="entry name" value="WRKY_dom_sf"/>
</dbReference>
<dbReference type="EMBL" id="JAXIOK010000012">
    <property type="protein sequence ID" value="KAK4758536.1"/>
    <property type="molecule type" value="Genomic_DNA"/>
</dbReference>
<reference evidence="10 11" key="1">
    <citation type="journal article" date="2023" name="Hortic Res">
        <title>Pangenome of water caltrop reveals structural variations and asymmetric subgenome divergence after allopolyploidization.</title>
        <authorList>
            <person name="Zhang X."/>
            <person name="Chen Y."/>
            <person name="Wang L."/>
            <person name="Yuan Y."/>
            <person name="Fang M."/>
            <person name="Shi L."/>
            <person name="Lu R."/>
            <person name="Comes H.P."/>
            <person name="Ma Y."/>
            <person name="Chen Y."/>
            <person name="Huang G."/>
            <person name="Zhou Y."/>
            <person name="Zheng Z."/>
            <person name="Qiu Y."/>
        </authorList>
    </citation>
    <scope>NUCLEOTIDE SEQUENCE [LARGE SCALE GENOMIC DNA]</scope>
    <source>
        <tissue evidence="10">Roots</tissue>
    </source>
</reference>
<dbReference type="InterPro" id="IPR055414">
    <property type="entry name" value="LRR_R13L4/SHOC2-like"/>
</dbReference>
<gene>
    <name evidence="10" type="ORF">SAY87_019837</name>
</gene>
<evidence type="ECO:0000256" key="4">
    <source>
        <dbReference type="ARBA" id="ARBA00023015"/>
    </source>
</evidence>
<dbReference type="SMART" id="SM00774">
    <property type="entry name" value="WRKY"/>
    <property type="match status" value="2"/>
</dbReference>
<evidence type="ECO:0000256" key="7">
    <source>
        <dbReference type="ARBA" id="ARBA00023242"/>
    </source>
</evidence>
<evidence type="ECO:0000256" key="2">
    <source>
        <dbReference type="ARBA" id="ARBA00022614"/>
    </source>
</evidence>
<evidence type="ECO:0000259" key="9">
    <source>
        <dbReference type="PROSITE" id="PS50811"/>
    </source>
</evidence>
<dbReference type="AlphaFoldDB" id="A0AAN7Q2T4"/>
<keyword evidence="3" id="KW-0677">Repeat</keyword>
<keyword evidence="5" id="KW-0238">DNA-binding</keyword>
<organism evidence="10 11">
    <name type="scientific">Trapa incisa</name>
    <dbReference type="NCBI Taxonomy" id="236973"/>
    <lineage>
        <taxon>Eukaryota</taxon>
        <taxon>Viridiplantae</taxon>
        <taxon>Streptophyta</taxon>
        <taxon>Embryophyta</taxon>
        <taxon>Tracheophyta</taxon>
        <taxon>Spermatophyta</taxon>
        <taxon>Magnoliopsida</taxon>
        <taxon>eudicotyledons</taxon>
        <taxon>Gunneridae</taxon>
        <taxon>Pentapetalae</taxon>
        <taxon>rosids</taxon>
        <taxon>malvids</taxon>
        <taxon>Myrtales</taxon>
        <taxon>Lythraceae</taxon>
        <taxon>Trapa</taxon>
    </lineage>
</organism>
<dbReference type="GO" id="GO:0000976">
    <property type="term" value="F:transcription cis-regulatory region binding"/>
    <property type="evidence" value="ECO:0007669"/>
    <property type="project" value="TreeGrafter"/>
</dbReference>
<dbReference type="InterPro" id="IPR032675">
    <property type="entry name" value="LRR_dom_sf"/>
</dbReference>
<dbReference type="Proteomes" id="UP001345219">
    <property type="component" value="Chromosome 15"/>
</dbReference>
<evidence type="ECO:0000256" key="1">
    <source>
        <dbReference type="ARBA" id="ARBA00004123"/>
    </source>
</evidence>
<dbReference type="InterPro" id="IPR001611">
    <property type="entry name" value="Leu-rich_rpt"/>
</dbReference>
<dbReference type="InterPro" id="IPR003591">
    <property type="entry name" value="Leu-rich_rpt_typical-subtyp"/>
</dbReference>
<proteinExistence type="predicted"/>
<keyword evidence="7" id="KW-0539">Nucleus</keyword>
<evidence type="ECO:0000313" key="11">
    <source>
        <dbReference type="Proteomes" id="UP001345219"/>
    </source>
</evidence>
<dbReference type="InterPro" id="IPR044810">
    <property type="entry name" value="WRKY_plant"/>
</dbReference>
<name>A0AAN7Q2T4_9MYRT</name>
<keyword evidence="6" id="KW-0804">Transcription</keyword>
<dbReference type="SUPFAM" id="SSF52058">
    <property type="entry name" value="L domain-like"/>
    <property type="match status" value="1"/>
</dbReference>
<dbReference type="SUPFAM" id="SSF118290">
    <property type="entry name" value="WRKY DNA-binding domain"/>
    <property type="match status" value="2"/>
</dbReference>
<keyword evidence="4" id="KW-0805">Transcription regulation</keyword>
<accession>A0AAN7Q2T4</accession>
<keyword evidence="11" id="KW-1185">Reference proteome</keyword>
<feature type="region of interest" description="Disordered" evidence="8">
    <location>
        <begin position="286"/>
        <end position="324"/>
    </location>
</feature>
<dbReference type="Pfam" id="PF23598">
    <property type="entry name" value="LRR_14"/>
    <property type="match status" value="1"/>
</dbReference>
<dbReference type="GO" id="GO:0003700">
    <property type="term" value="F:DNA-binding transcription factor activity"/>
    <property type="evidence" value="ECO:0007669"/>
    <property type="project" value="InterPro"/>
</dbReference>
<comment type="caution">
    <text evidence="10">The sequence shown here is derived from an EMBL/GenBank/DDBJ whole genome shotgun (WGS) entry which is preliminary data.</text>
</comment>
<dbReference type="SMART" id="SM00369">
    <property type="entry name" value="LRR_TYP"/>
    <property type="match status" value="2"/>
</dbReference>
<dbReference type="GO" id="GO:0005634">
    <property type="term" value="C:nucleus"/>
    <property type="evidence" value="ECO:0007669"/>
    <property type="project" value="UniProtKB-SubCell"/>
</dbReference>
<feature type="compositionally biased region" description="Polar residues" evidence="8">
    <location>
        <begin position="292"/>
        <end position="304"/>
    </location>
</feature>
<evidence type="ECO:0000256" key="6">
    <source>
        <dbReference type="ARBA" id="ARBA00023163"/>
    </source>
</evidence>
<dbReference type="Gene3D" id="2.20.25.80">
    <property type="entry name" value="WRKY domain"/>
    <property type="match status" value="2"/>
</dbReference>
<dbReference type="PROSITE" id="PS50811">
    <property type="entry name" value="WRKY"/>
    <property type="match status" value="2"/>
</dbReference>
<feature type="domain" description="WRKY" evidence="9">
    <location>
        <begin position="166"/>
        <end position="224"/>
    </location>
</feature>
<evidence type="ECO:0000256" key="3">
    <source>
        <dbReference type="ARBA" id="ARBA00022737"/>
    </source>
</evidence>
<evidence type="ECO:0000313" key="10">
    <source>
        <dbReference type="EMBL" id="KAK4758536.1"/>
    </source>
</evidence>
<protein>
    <recommendedName>
        <fullName evidence="9">WRKY domain-containing protein</fullName>
    </recommendedName>
</protein>
<feature type="domain" description="WRKY" evidence="9">
    <location>
        <begin position="338"/>
        <end position="398"/>
    </location>
</feature>
<dbReference type="PROSITE" id="PS51450">
    <property type="entry name" value="LRR"/>
    <property type="match status" value="1"/>
</dbReference>
<dbReference type="PANTHER" id="PTHR32096">
    <property type="entry name" value="WRKY TRANSCRIPTION FACTOR 30-RELATED-RELATED"/>
    <property type="match status" value="1"/>
</dbReference>
<dbReference type="InterPro" id="IPR003657">
    <property type="entry name" value="WRKY_dom"/>
</dbReference>
<dbReference type="Pfam" id="PF03106">
    <property type="entry name" value="WRKY"/>
    <property type="match status" value="2"/>
</dbReference>
<dbReference type="PANTHER" id="PTHR32096:SF146">
    <property type="entry name" value="WRKY TRANSCRIPTION FACTOR 19-RELATED"/>
    <property type="match status" value="1"/>
</dbReference>
<feature type="compositionally biased region" description="Basic and acidic residues" evidence="8">
    <location>
        <begin position="310"/>
        <end position="324"/>
    </location>
</feature>
<keyword evidence="2" id="KW-0433">Leucine-rich repeat</keyword>
<dbReference type="Pfam" id="PF23247">
    <property type="entry name" value="LRR_RPS2"/>
    <property type="match status" value="1"/>
</dbReference>
<sequence>MAPRSFLESASLSEKIWVYSGHDDHGRSLINQNDLLCASPGLSERTNSMDKGWSHVQKALVSRGSNSAMQPVSAATDYNDGSDLDDDFHSDLTTAIQPVPAATEYNDWSDLDDDFHSDLTTAGCNILLESNSSSNDNRIIEASKKRKMFRKRTDLSCHTTVLVGEDDGYSWRKYGQKHILGSKFLRSYYRCAYKFTQGCSATKQVQRIDDDTLLHKVTYIGKHSCFHVQNDEQKTELVQGSNLAKTAASTCASASSHSLEESDGSRQASKKRNMLVEWTHEMKASARDSDLPHTQASKSCNQRPASKLSDLLDPRELPIDHQAEGTDRGRQIKIWHEKVLGLQDDGYRWRKYDQKDILGSKFPRYYYRCVYRTEGCLATRQVQRIDNHTHGITYRGKHTCIREQNDEQKPESIQGLNWEKTTASTCTSLSSYSINQSDDMREASRKRSVSMEWSEDSDMPHTQASESCNQIVDQRLDTLEIPIDYGDEGTVAHSMEIQKIAKEIVRACGNDPHLLGLMSSALRDVWDMEIWEYALHTLSLQHASCRDTHENLQVNVLNFCIELLEDDSTMECLRSFALQRKNDAVARESLVDSWITEGILVTRDEGEKVIRNLLDAKFLNLSDNGELLKLLDVEQRVMDIIFQEKSEFLMQGGLGLVESPEIEEWERAKVICLMDNDLSELPKNPRCPLLLTLFLQRNLKLRRLPASFFSQMPALEVLNLSRTRISSLPDSLFELVSLKRLFLNECILMRKLSPKVKGLKDLEVLDLEGTKLTEMPEEIKQLIKLTCLEVSLLKGRSTPANGLIPSGALSTLSLLEELNIDVGLEAEWWDSYAEGVLDEICSLHRLTSLKFYFPNVELLRKFKSSSLKHFRITVGREYGRIMARSPTDIRFELERWDRYLKYTDGEGIHEDLLNLLKQAEAFFLDRHSDLKRLSDFGIENLWQLRCCVLGECNEIQVLIDTEDFMEESDEMTLGTLEYLHVYYMKSLETIWRGPMQKTSLSCLKSLTLKTCPELISLFTQEQLDNLRSLEELTVEDCPSLKSLVSSGNSTYSESNSCYLPVLQKMSLHYLPELTKIFSSGQQVAPKIEWVSFYDCPKIKSLDLSVQELKRIRGERIWWEGLEWRGDCPGKLDDIFTAITISTVL</sequence>